<evidence type="ECO:0000313" key="13">
    <source>
        <dbReference type="Proteomes" id="UP000813385"/>
    </source>
</evidence>
<reference evidence="12" key="1">
    <citation type="journal article" date="2021" name="Nat. Commun.">
        <title>Genetic determinants of endophytism in the Arabidopsis root mycobiome.</title>
        <authorList>
            <person name="Mesny F."/>
            <person name="Miyauchi S."/>
            <person name="Thiergart T."/>
            <person name="Pickel B."/>
            <person name="Atanasova L."/>
            <person name="Karlsson M."/>
            <person name="Huettel B."/>
            <person name="Barry K.W."/>
            <person name="Haridas S."/>
            <person name="Chen C."/>
            <person name="Bauer D."/>
            <person name="Andreopoulos W."/>
            <person name="Pangilinan J."/>
            <person name="LaButti K."/>
            <person name="Riley R."/>
            <person name="Lipzen A."/>
            <person name="Clum A."/>
            <person name="Drula E."/>
            <person name="Henrissat B."/>
            <person name="Kohler A."/>
            <person name="Grigoriev I.V."/>
            <person name="Martin F.M."/>
            <person name="Hacquard S."/>
        </authorList>
    </citation>
    <scope>NUCLEOTIDE SEQUENCE</scope>
    <source>
        <strain evidence="12">MPI-CAGE-AT-0016</strain>
    </source>
</reference>
<dbReference type="GO" id="GO:0005886">
    <property type="term" value="C:plasma membrane"/>
    <property type="evidence" value="ECO:0007669"/>
    <property type="project" value="InterPro"/>
</dbReference>
<gene>
    <name evidence="12" type="ORF">B0T11DRAFT_136204</name>
</gene>
<evidence type="ECO:0000256" key="9">
    <source>
        <dbReference type="ARBA" id="ARBA00023136"/>
    </source>
</evidence>
<dbReference type="Proteomes" id="UP000813385">
    <property type="component" value="Unassembled WGS sequence"/>
</dbReference>
<evidence type="ECO:0000256" key="2">
    <source>
        <dbReference type="ARBA" id="ARBA00009137"/>
    </source>
</evidence>
<evidence type="ECO:0000256" key="10">
    <source>
        <dbReference type="PIRNR" id="PIRNR002450"/>
    </source>
</evidence>
<dbReference type="InterPro" id="IPR004773">
    <property type="entry name" value="K/Na_transp_Trk1/HKT1"/>
</dbReference>
<comment type="similarity">
    <text evidence="2 10">Belongs to the TrkH potassium transport family.</text>
</comment>
<feature type="compositionally biased region" description="Acidic residues" evidence="11">
    <location>
        <begin position="211"/>
        <end position="225"/>
    </location>
</feature>
<feature type="transmembrane region" description="Helical" evidence="10">
    <location>
        <begin position="31"/>
        <end position="51"/>
    </location>
</feature>
<evidence type="ECO:0000256" key="11">
    <source>
        <dbReference type="SAM" id="MobiDB-lite"/>
    </source>
</evidence>
<dbReference type="PIRSF" id="PIRSF002450">
    <property type="entry name" value="K+_transpter_TRK"/>
    <property type="match status" value="1"/>
</dbReference>
<keyword evidence="13" id="KW-1185">Reference proteome</keyword>
<proteinExistence type="inferred from homology"/>
<keyword evidence="3 10" id="KW-0813">Transport</keyword>
<accession>A0A8K0X073</accession>
<dbReference type="GO" id="GO:0030007">
    <property type="term" value="P:intracellular potassium ion homeostasis"/>
    <property type="evidence" value="ECO:0007669"/>
    <property type="project" value="UniProtKB-UniRule"/>
</dbReference>
<dbReference type="EMBL" id="JAGPXD010000006">
    <property type="protein sequence ID" value="KAH7349954.1"/>
    <property type="molecule type" value="Genomic_DNA"/>
</dbReference>
<feature type="transmembrane region" description="Helical" evidence="10">
    <location>
        <begin position="589"/>
        <end position="608"/>
    </location>
</feature>
<feature type="compositionally biased region" description="Polar residues" evidence="11">
    <location>
        <begin position="192"/>
        <end position="205"/>
    </location>
</feature>
<comment type="subcellular location">
    <subcellularLocation>
        <location evidence="1">Membrane</location>
        <topology evidence="1">Multi-pass membrane protein</topology>
    </subcellularLocation>
</comment>
<keyword evidence="6 10" id="KW-0630">Potassium</keyword>
<dbReference type="InterPro" id="IPR015958">
    <property type="entry name" value="Trk1_fungi"/>
</dbReference>
<dbReference type="GO" id="GO:0140107">
    <property type="term" value="F:high-affinity potassium ion transmembrane transporter activity"/>
    <property type="evidence" value="ECO:0007669"/>
    <property type="project" value="TreeGrafter"/>
</dbReference>
<evidence type="ECO:0000256" key="5">
    <source>
        <dbReference type="ARBA" id="ARBA00022692"/>
    </source>
</evidence>
<evidence type="ECO:0000256" key="4">
    <source>
        <dbReference type="ARBA" id="ARBA00022538"/>
    </source>
</evidence>
<feature type="region of interest" description="Disordered" evidence="11">
    <location>
        <begin position="153"/>
        <end position="241"/>
    </location>
</feature>
<dbReference type="GO" id="GO:1990573">
    <property type="term" value="P:potassium ion import across plasma membrane"/>
    <property type="evidence" value="ECO:0007669"/>
    <property type="project" value="TreeGrafter"/>
</dbReference>
<dbReference type="InterPro" id="IPR003445">
    <property type="entry name" value="Cat_transpt"/>
</dbReference>
<keyword evidence="9 10" id="KW-0472">Membrane</keyword>
<dbReference type="InterPro" id="IPR051143">
    <property type="entry name" value="TrkH_K-transport"/>
</dbReference>
<keyword evidence="5 10" id="KW-0812">Transmembrane</keyword>
<dbReference type="NCBIfam" id="TIGR00934">
    <property type="entry name" value="2a38euk"/>
    <property type="match status" value="1"/>
</dbReference>
<dbReference type="AlphaFoldDB" id="A0A8K0X073"/>
<evidence type="ECO:0000256" key="1">
    <source>
        <dbReference type="ARBA" id="ARBA00004141"/>
    </source>
</evidence>
<evidence type="ECO:0000313" key="12">
    <source>
        <dbReference type="EMBL" id="KAH7349954.1"/>
    </source>
</evidence>
<sequence length="713" mass="79614">MPRLGRLAWPSLPHVHAFSALRWPRMSFIRLHYLWIIFCSLLAFPVIYPYGNLAAVDALFFGCSGSTESGLNTVNVNDLETYQQVFLYVVPIITNIMFINGMVVLVRLYWFRLRLKEEIGLKRSSHGSRHDDPEHAVAAAAAETKSVLLAPPSRAAPVFRGRRPPAITFDDPGRRVQTPRLEGDMSLRVPSPRSSDNGESMSTVQVAPGDGADDDRDELEDEDDLRDPGFQPVRRTNTGGSVLQAARSIEKAATSLFVLGADRSRRAAGDRSLSRHRSLSRPPSGPPSQDLRSPRLSRQATFGRNSRFTNLTEEDREILGGVEYRALKLLLRFVWGYFAAIHLFGVICLLPWIHRAPAKYTDWLAASGVGKTWWAVYSAQTMANNLGFTLTPDSMATFKDATWPMLVMTFMAYAGNTCYPILLRLCIWTASRLVPRGSQTRETLQFLLDHPRRCYTLLFPSRPTWILFGIVVLLNVTDVLLIILLDLDNPAVTDLSIGPRILSALFQAASARHTGTSTLNLSEVNPAVQFSLLTMMYIAVFPLAISVRASNTYEERALGIWAPAATGLDETDGVSYVMDHMRNQLSFDLWYIFLGTFLVCVAESHRIMDLTEPSFSVFPVIFEVTSAYGNVGLSLGGPLGNTSMAGHYTVFSKVVICFMMIRGRHRGLPVELDRAITLPTRLDDDENERHRLSSETRSWNRATLPMTKANTFS</sequence>
<evidence type="ECO:0000256" key="7">
    <source>
        <dbReference type="ARBA" id="ARBA00022989"/>
    </source>
</evidence>
<dbReference type="OrthoDB" id="9999863at2759"/>
<keyword evidence="7 10" id="KW-1133">Transmembrane helix</keyword>
<protein>
    <recommendedName>
        <fullName evidence="10">Potassium transport protein</fullName>
    </recommendedName>
</protein>
<feature type="transmembrane region" description="Helical" evidence="10">
    <location>
        <begin position="334"/>
        <end position="353"/>
    </location>
</feature>
<evidence type="ECO:0000256" key="8">
    <source>
        <dbReference type="ARBA" id="ARBA00023065"/>
    </source>
</evidence>
<evidence type="ECO:0000256" key="3">
    <source>
        <dbReference type="ARBA" id="ARBA00022448"/>
    </source>
</evidence>
<dbReference type="PANTHER" id="PTHR31064:SF5">
    <property type="entry name" value="POTASSIUM ION TRANSPORTER (EUROFUNG)"/>
    <property type="match status" value="1"/>
</dbReference>
<feature type="region of interest" description="Disordered" evidence="11">
    <location>
        <begin position="268"/>
        <end position="297"/>
    </location>
</feature>
<feature type="transmembrane region" description="Helical" evidence="10">
    <location>
        <begin position="465"/>
        <end position="485"/>
    </location>
</feature>
<evidence type="ECO:0000256" key="6">
    <source>
        <dbReference type="ARBA" id="ARBA00022958"/>
    </source>
</evidence>
<feature type="transmembrane region" description="Helical" evidence="10">
    <location>
        <begin position="401"/>
        <end position="422"/>
    </location>
</feature>
<feature type="transmembrane region" description="Helical" evidence="10">
    <location>
        <begin position="85"/>
        <end position="110"/>
    </location>
</feature>
<dbReference type="Pfam" id="PF02386">
    <property type="entry name" value="TrkH"/>
    <property type="match status" value="1"/>
</dbReference>
<organism evidence="12 13">
    <name type="scientific">Plectosphaerella cucumerina</name>
    <dbReference type="NCBI Taxonomy" id="40658"/>
    <lineage>
        <taxon>Eukaryota</taxon>
        <taxon>Fungi</taxon>
        <taxon>Dikarya</taxon>
        <taxon>Ascomycota</taxon>
        <taxon>Pezizomycotina</taxon>
        <taxon>Sordariomycetes</taxon>
        <taxon>Hypocreomycetidae</taxon>
        <taxon>Glomerellales</taxon>
        <taxon>Plectosphaerellaceae</taxon>
        <taxon>Plectosphaerella</taxon>
    </lineage>
</organism>
<keyword evidence="8 10" id="KW-0406">Ion transport</keyword>
<comment type="caution">
    <text evidence="12">The sequence shown here is derived from an EMBL/GenBank/DDBJ whole genome shotgun (WGS) entry which is preliminary data.</text>
</comment>
<feature type="transmembrane region" description="Helical" evidence="10">
    <location>
        <begin position="527"/>
        <end position="547"/>
    </location>
</feature>
<dbReference type="PANTHER" id="PTHR31064">
    <property type="entry name" value="POTASSIUM TRANSPORT PROTEIN DDB_G0292412-RELATED"/>
    <property type="match status" value="1"/>
</dbReference>
<name>A0A8K0X073_9PEZI</name>
<keyword evidence="4 10" id="KW-0633">Potassium transport</keyword>